<dbReference type="InterPro" id="IPR002755">
    <property type="entry name" value="DNA_primase_S"/>
</dbReference>
<evidence type="ECO:0000256" key="8">
    <source>
        <dbReference type="ARBA" id="ARBA00022833"/>
    </source>
</evidence>
<evidence type="ECO:0000256" key="2">
    <source>
        <dbReference type="ARBA" id="ARBA00022478"/>
    </source>
</evidence>
<keyword evidence="9" id="KW-0804">Transcription</keyword>
<keyword evidence="7" id="KW-0479">Metal-binding</keyword>
<comment type="similarity">
    <text evidence="1 10">Belongs to the eukaryotic-type primase small subunit family.</text>
</comment>
<dbReference type="EC" id="2.7.7.-" evidence="10"/>
<keyword evidence="5" id="KW-0548">Nucleotidyltransferase</keyword>
<evidence type="ECO:0000256" key="10">
    <source>
        <dbReference type="RuleBase" id="RU003514"/>
    </source>
</evidence>
<evidence type="ECO:0000256" key="5">
    <source>
        <dbReference type="ARBA" id="ARBA00022695"/>
    </source>
</evidence>
<dbReference type="Pfam" id="PF01896">
    <property type="entry name" value="DNA_primase_S"/>
    <property type="match status" value="1"/>
</dbReference>
<dbReference type="Proteomes" id="UP000053611">
    <property type="component" value="Unassembled WGS sequence"/>
</dbReference>
<dbReference type="Gene3D" id="3.90.920.10">
    <property type="entry name" value="DNA primase, PRIM domain"/>
    <property type="match status" value="1"/>
</dbReference>
<evidence type="ECO:0000256" key="3">
    <source>
        <dbReference type="ARBA" id="ARBA00022515"/>
    </source>
</evidence>
<dbReference type="InterPro" id="IPR014052">
    <property type="entry name" value="DNA_primase_ssu_euk/arc"/>
</dbReference>
<dbReference type="EMBL" id="KQ087287">
    <property type="protein sequence ID" value="KLT38711.1"/>
    <property type="molecule type" value="Genomic_DNA"/>
</dbReference>
<keyword evidence="4 10" id="KW-0808">Transferase</keyword>
<dbReference type="GO" id="GO:0006269">
    <property type="term" value="P:DNA replication, synthesis of primer"/>
    <property type="evidence" value="ECO:0007669"/>
    <property type="project" value="UniProtKB-KW"/>
</dbReference>
<dbReference type="CDD" id="cd04860">
    <property type="entry name" value="AE_Prim_S"/>
    <property type="match status" value="1"/>
</dbReference>
<protein>
    <recommendedName>
        <fullName evidence="10">DNA primase</fullName>
        <ecNumber evidence="10">2.7.7.-</ecNumber>
    </recommendedName>
</protein>
<dbReference type="GO" id="GO:0046872">
    <property type="term" value="F:metal ion binding"/>
    <property type="evidence" value="ECO:0007669"/>
    <property type="project" value="UniProtKB-KW"/>
</dbReference>
<sequence length="426" mass="49763">MVTTIQEEAMAYDPSSRPVMTTFYKRLFPYKPFFKWLNQSDVPGKLWTHREFAFTIENDVYIRYNSFNTAYDFQKEILRLVPSRFEIGPQYSHRPRDRKTLPTGALQPQRRELVFDIDMTDYDEIRTCCTDKKICKRCWGFIAAAVKVLDKALRETFGFKHLLWVYSGRRGIHCWISDTLAVDLTDDQRRALVTFLEVIKGSKEQAKKVNVRGGRDDAPLHPYLEEALDTLKYEFQRICLLDQDVFKTQRGWEALLALVPADREKTEKLRSLWEAEPDRSSEEKWRDVMEVVHAYKRTKNPLARKWEAALEDLILQYTYPRIDAEVSKHRNHLLKAPFCVHPGTGRVCVPIDPNHAQHFDPDAVPTVGELLVELDRAPPSDSNGKMAEDYDRTSLKPYVEMLDRHARAITADVRRGREAKEESMEF</sequence>
<keyword evidence="8" id="KW-0862">Zinc</keyword>
<evidence type="ECO:0000256" key="7">
    <source>
        <dbReference type="ARBA" id="ARBA00022723"/>
    </source>
</evidence>
<evidence type="ECO:0000256" key="4">
    <source>
        <dbReference type="ARBA" id="ARBA00022679"/>
    </source>
</evidence>
<dbReference type="AlphaFoldDB" id="A0A0J0XCB8"/>
<gene>
    <name evidence="11" type="ORF">CC85DRAFT_289255</name>
</gene>
<dbReference type="PANTHER" id="PTHR10536">
    <property type="entry name" value="DNA PRIMASE SMALL SUBUNIT"/>
    <property type="match status" value="1"/>
</dbReference>
<organism evidence="11 12">
    <name type="scientific">Cutaneotrichosporon oleaginosum</name>
    <dbReference type="NCBI Taxonomy" id="879819"/>
    <lineage>
        <taxon>Eukaryota</taxon>
        <taxon>Fungi</taxon>
        <taxon>Dikarya</taxon>
        <taxon>Basidiomycota</taxon>
        <taxon>Agaricomycotina</taxon>
        <taxon>Tremellomycetes</taxon>
        <taxon>Trichosporonales</taxon>
        <taxon>Trichosporonaceae</taxon>
        <taxon>Cutaneotrichosporon</taxon>
    </lineage>
</organism>
<keyword evidence="12" id="KW-1185">Reference proteome</keyword>
<dbReference type="GO" id="GO:0005658">
    <property type="term" value="C:alpha DNA polymerase:primase complex"/>
    <property type="evidence" value="ECO:0007669"/>
    <property type="project" value="UniProtKB-ARBA"/>
</dbReference>
<dbReference type="NCBIfam" id="TIGR00335">
    <property type="entry name" value="primase_sml"/>
    <property type="match status" value="1"/>
</dbReference>
<reference evidence="11 12" key="1">
    <citation type="submission" date="2015-03" db="EMBL/GenBank/DDBJ databases">
        <title>Genomics and transcriptomics of the oil-accumulating basidiomycete yeast T. oleaginosus allow insights into substrate utilization and the diverse evolutionary trajectories of mating systems in fungi.</title>
        <authorList>
            <consortium name="DOE Joint Genome Institute"/>
            <person name="Kourist R."/>
            <person name="Kracht O."/>
            <person name="Bracharz F."/>
            <person name="Lipzen A."/>
            <person name="Nolan M."/>
            <person name="Ohm R."/>
            <person name="Grigoriev I."/>
            <person name="Sun S."/>
            <person name="Heitman J."/>
            <person name="Bruck T."/>
            <person name="Nowrousian M."/>
        </authorList>
    </citation>
    <scope>NUCLEOTIDE SEQUENCE [LARGE SCALE GENOMIC DNA]</scope>
    <source>
        <strain evidence="11 12">IBC0246</strain>
    </source>
</reference>
<dbReference type="STRING" id="879819.A0A0J0XCB8"/>
<evidence type="ECO:0000256" key="6">
    <source>
        <dbReference type="ARBA" id="ARBA00022705"/>
    </source>
</evidence>
<dbReference type="OrthoDB" id="19606at2759"/>
<evidence type="ECO:0000256" key="9">
    <source>
        <dbReference type="ARBA" id="ARBA00023163"/>
    </source>
</evidence>
<dbReference type="FunFam" id="3.90.920.10:FF:000003">
    <property type="entry name" value="DNA primase"/>
    <property type="match status" value="1"/>
</dbReference>
<dbReference type="SUPFAM" id="SSF56747">
    <property type="entry name" value="Prim-pol domain"/>
    <property type="match status" value="1"/>
</dbReference>
<dbReference type="GO" id="GO:0003899">
    <property type="term" value="F:DNA-directed RNA polymerase activity"/>
    <property type="evidence" value="ECO:0007669"/>
    <property type="project" value="InterPro"/>
</dbReference>
<keyword evidence="3 10" id="KW-0639">Primosome</keyword>
<name>A0A0J0XCB8_9TREE</name>
<evidence type="ECO:0000256" key="1">
    <source>
        <dbReference type="ARBA" id="ARBA00009762"/>
    </source>
</evidence>
<proteinExistence type="inferred from homology"/>
<evidence type="ECO:0000313" key="11">
    <source>
        <dbReference type="EMBL" id="KLT38711.1"/>
    </source>
</evidence>
<accession>A0A0J0XCB8</accession>
<keyword evidence="2 10" id="KW-0240">DNA-directed RNA polymerase</keyword>
<keyword evidence="6 10" id="KW-0235">DNA replication</keyword>
<evidence type="ECO:0000313" key="12">
    <source>
        <dbReference type="Proteomes" id="UP000053611"/>
    </source>
</evidence>